<gene>
    <name evidence="1" type="ORF">BpHYR1_010673</name>
</gene>
<name>A0A3M7PP78_BRAPC</name>
<evidence type="ECO:0000313" key="2">
    <source>
        <dbReference type="Proteomes" id="UP000276133"/>
    </source>
</evidence>
<feature type="non-terminal residue" evidence="1">
    <location>
        <position position="1"/>
    </location>
</feature>
<organism evidence="1 2">
    <name type="scientific">Brachionus plicatilis</name>
    <name type="common">Marine rotifer</name>
    <name type="synonym">Brachionus muelleri</name>
    <dbReference type="NCBI Taxonomy" id="10195"/>
    <lineage>
        <taxon>Eukaryota</taxon>
        <taxon>Metazoa</taxon>
        <taxon>Spiralia</taxon>
        <taxon>Gnathifera</taxon>
        <taxon>Rotifera</taxon>
        <taxon>Eurotatoria</taxon>
        <taxon>Monogononta</taxon>
        <taxon>Pseudotrocha</taxon>
        <taxon>Ploima</taxon>
        <taxon>Brachionidae</taxon>
        <taxon>Brachionus</taxon>
    </lineage>
</organism>
<comment type="caution">
    <text evidence="1">The sequence shown here is derived from an EMBL/GenBank/DDBJ whole genome shotgun (WGS) entry which is preliminary data.</text>
</comment>
<evidence type="ECO:0000313" key="1">
    <source>
        <dbReference type="EMBL" id="RNA00922.1"/>
    </source>
</evidence>
<sequence length="65" mass="7563">RGFKQLDRDLYNLFDFLINRVGFIFLDTFINILRPSVGVVSKTYTHQDCEKNNTGPHDFPDTPKS</sequence>
<dbReference type="EMBL" id="REGN01009550">
    <property type="protein sequence ID" value="RNA00922.1"/>
    <property type="molecule type" value="Genomic_DNA"/>
</dbReference>
<accession>A0A3M7PP78</accession>
<reference evidence="1 2" key="1">
    <citation type="journal article" date="2018" name="Sci. Rep.">
        <title>Genomic signatures of local adaptation to the degree of environmental predictability in rotifers.</title>
        <authorList>
            <person name="Franch-Gras L."/>
            <person name="Hahn C."/>
            <person name="Garcia-Roger E.M."/>
            <person name="Carmona M.J."/>
            <person name="Serra M."/>
            <person name="Gomez A."/>
        </authorList>
    </citation>
    <scope>NUCLEOTIDE SEQUENCE [LARGE SCALE GENOMIC DNA]</scope>
    <source>
        <strain evidence="1">HYR1</strain>
    </source>
</reference>
<protein>
    <submittedName>
        <fullName evidence="1">Uncharacterized protein</fullName>
    </submittedName>
</protein>
<keyword evidence="2" id="KW-1185">Reference proteome</keyword>
<dbReference type="AlphaFoldDB" id="A0A3M7PP78"/>
<proteinExistence type="predicted"/>
<dbReference type="Proteomes" id="UP000276133">
    <property type="component" value="Unassembled WGS sequence"/>
</dbReference>